<dbReference type="Gene3D" id="3.40.50.300">
    <property type="entry name" value="P-loop containing nucleotide triphosphate hydrolases"/>
    <property type="match status" value="3"/>
</dbReference>
<dbReference type="InterPro" id="IPR027417">
    <property type="entry name" value="P-loop_NTPase"/>
</dbReference>
<evidence type="ECO:0000313" key="2">
    <source>
        <dbReference type="EMBL" id="KAG5638304.1"/>
    </source>
</evidence>
<dbReference type="Gene3D" id="1.10.10.2130">
    <property type="entry name" value="DEAH helicase family, winged-helix domain"/>
    <property type="match status" value="1"/>
</dbReference>
<dbReference type="GO" id="GO:0003723">
    <property type="term" value="F:RNA binding"/>
    <property type="evidence" value="ECO:0007669"/>
    <property type="project" value="TreeGrafter"/>
</dbReference>
<accession>A0A9P7FTZ2</accession>
<dbReference type="AlphaFoldDB" id="A0A9P7FTZ2"/>
<dbReference type="GO" id="GO:0004386">
    <property type="term" value="F:helicase activity"/>
    <property type="evidence" value="ECO:0007669"/>
    <property type="project" value="TreeGrafter"/>
</dbReference>
<dbReference type="OrthoDB" id="10253254at2759"/>
<protein>
    <recommendedName>
        <fullName evidence="1">Helicase associated domain-containing protein</fullName>
    </recommendedName>
</protein>
<name>A0A9P7FTZ2_9AGAR</name>
<feature type="domain" description="Helicase associated" evidence="1">
    <location>
        <begin position="278"/>
        <end position="306"/>
    </location>
</feature>
<dbReference type="InterPro" id="IPR048333">
    <property type="entry name" value="HA2_WH"/>
</dbReference>
<proteinExistence type="predicted"/>
<dbReference type="Pfam" id="PF04408">
    <property type="entry name" value="WHD_HA2"/>
    <property type="match status" value="1"/>
</dbReference>
<evidence type="ECO:0000313" key="3">
    <source>
        <dbReference type="Proteomes" id="UP000717328"/>
    </source>
</evidence>
<reference evidence="2" key="2">
    <citation type="submission" date="2021-10" db="EMBL/GenBank/DDBJ databases">
        <title>Phylogenomics reveals ancestral predisposition of the termite-cultivated fungus Termitomyces towards a domesticated lifestyle.</title>
        <authorList>
            <person name="Auxier B."/>
            <person name="Grum-Grzhimaylo A."/>
            <person name="Cardenas M.E."/>
            <person name="Lodge J.D."/>
            <person name="Laessoe T."/>
            <person name="Pedersen O."/>
            <person name="Smith M.E."/>
            <person name="Kuyper T.W."/>
            <person name="Franco-Molano E.A."/>
            <person name="Baroni T.J."/>
            <person name="Aanen D.K."/>
        </authorList>
    </citation>
    <scope>NUCLEOTIDE SEQUENCE</scope>
    <source>
        <strain evidence="2">D49</strain>
    </source>
</reference>
<dbReference type="PANTHER" id="PTHR18934">
    <property type="entry name" value="ATP-DEPENDENT RNA HELICASE"/>
    <property type="match status" value="1"/>
</dbReference>
<keyword evidence="3" id="KW-1185">Reference proteome</keyword>
<dbReference type="GO" id="GO:0071013">
    <property type="term" value="C:catalytic step 2 spliceosome"/>
    <property type="evidence" value="ECO:0007669"/>
    <property type="project" value="TreeGrafter"/>
</dbReference>
<dbReference type="EMBL" id="JABCKI010005770">
    <property type="protein sequence ID" value="KAG5638304.1"/>
    <property type="molecule type" value="Genomic_DNA"/>
</dbReference>
<evidence type="ECO:0000259" key="1">
    <source>
        <dbReference type="Pfam" id="PF04408"/>
    </source>
</evidence>
<dbReference type="SUPFAM" id="SSF52540">
    <property type="entry name" value="P-loop containing nucleoside triphosphate hydrolases"/>
    <property type="match status" value="1"/>
</dbReference>
<organism evidence="2 3">
    <name type="scientific">Sphagnurus paluster</name>
    <dbReference type="NCBI Taxonomy" id="117069"/>
    <lineage>
        <taxon>Eukaryota</taxon>
        <taxon>Fungi</taxon>
        <taxon>Dikarya</taxon>
        <taxon>Basidiomycota</taxon>
        <taxon>Agaricomycotina</taxon>
        <taxon>Agaricomycetes</taxon>
        <taxon>Agaricomycetidae</taxon>
        <taxon>Agaricales</taxon>
        <taxon>Tricholomatineae</taxon>
        <taxon>Lyophyllaceae</taxon>
        <taxon>Sphagnurus</taxon>
    </lineage>
</organism>
<comment type="caution">
    <text evidence="2">The sequence shown here is derived from an EMBL/GenBank/DDBJ whole genome shotgun (WGS) entry which is preliminary data.</text>
</comment>
<reference evidence="2" key="1">
    <citation type="submission" date="2021-02" db="EMBL/GenBank/DDBJ databases">
        <authorList>
            <person name="Nieuwenhuis M."/>
            <person name="Van De Peppel L.J.J."/>
        </authorList>
    </citation>
    <scope>NUCLEOTIDE SEQUENCE</scope>
    <source>
        <strain evidence="2">D49</strain>
    </source>
</reference>
<dbReference type="InterPro" id="IPR042035">
    <property type="entry name" value="DEAH_win-hel_dom"/>
</dbReference>
<dbReference type="Proteomes" id="UP000717328">
    <property type="component" value="Unassembled WGS sequence"/>
</dbReference>
<dbReference type="PANTHER" id="PTHR18934:SF136">
    <property type="entry name" value="ATP-DEPENDENT RNA HELICASE DHX35-RELATED"/>
    <property type="match status" value="1"/>
</dbReference>
<gene>
    <name evidence="2" type="ORF">H0H81_000829</name>
</gene>
<sequence>MSLKFWKPGTAGPGSNLDRATEVEGNLIPSAPAYSSLSVQAQRERLPIFKHREKLLYCVERYGIDEAHERSIYSDLLLGVLKKIRRKRPSLRLIVSSATLDATAFLDYFTDSANPNDAIIVSLEGRMYPVEVAYLEEPTPDYVRTAAQISWNINLSPGPGDILVFLTGREEIERCLEELSEMIPTTYNPTTALASLSTVPTSVASATQRAGRAGRTSPGVCYRLYPLAAFESLPYSTPAEITRVDMTTPILQLKSLGIDDLMKFEWVSAPPAEIALRALESLVAAGMVGDDGRLTPMGQQVAECPVEVGIARMVNLLIRLDFRNG</sequence>